<proteinExistence type="predicted"/>
<dbReference type="PANTHER" id="PTHR46880:SF8">
    <property type="entry name" value="E3 SUMO-PROTEIN LIGASE KIAA1586"/>
    <property type="match status" value="1"/>
</dbReference>
<keyword evidence="2" id="KW-1185">Reference proteome</keyword>
<name>A0AAV0WKA4_9HEMI</name>
<dbReference type="Proteomes" id="UP001160148">
    <property type="component" value="Unassembled WGS sequence"/>
</dbReference>
<protein>
    <recommendedName>
        <fullName evidence="3">E3 SUMO-protein ligase KIAA1586-like</fullName>
    </recommendedName>
</protein>
<dbReference type="SUPFAM" id="SSF53098">
    <property type="entry name" value="Ribonuclease H-like"/>
    <property type="match status" value="1"/>
</dbReference>
<gene>
    <name evidence="1" type="ORF">MEUPH1_LOCUS11742</name>
</gene>
<sequence length="893" mass="102695">MYSTEDTTQELKEIISCQEDKICKLNKKLEEFDSVVSERNKLREIFKQFEKSHEDSMNAHKKAFCELSATCDEQTKKLKECSNSEYQWELKCGKLEDANNCMYREIKILKCNESKLQSQLAETEVTLKCVQKELCQTKMSSDNVDKTEKTQIITSTSNADIDVVKPQAPQQELEKLNKNEIEPVQIEEDKNLTLYNQPEQGTSLNCELSYDKLPPDCWDRNQVKYFTDEYNWLYIHNKKLGCKICKKANLNLIKIQGMHVSKEWCDGNITAVGDDISKQQTSLRKKISKHKNTQVHLKIERMIDQSMLEVIPNHLQNLSTINNALTEKIFRTAYFIAKNQRPYTDMPKLVDLHVNNGLEMGRILQTDKACSNIIDHISSEMRKKICKDIVDNGRKLCIIVDESTTISNKTMLVICLRSAIAHEEDIITFFFDIIELQNTSASTIYAAIIDDLSKYGINHEYLKKNLVGFVSDGASNMLGRVSGVGVKLQNVYPNIILWHCCNHRLELAVSDTLKEVHGTNHFQSFIEKLYVLYHQSPKNRNELSLCTASLEQKLLNIGKIFTIRWVASSEKTLKAVFNNYTSLYKHFFNASNDSQRESKEKAKYTGLKNILTSVEFVNNLGIMYDALSELADLSLQLQNRNISLSVANNYIERTIRVFDSMSEHYGPKTEEVVDACSKLMFKDVPLTNNRSVPKINSGQFFKSLANNMRSRLFTFQASHSATSGNIFKEKYDELLKDLDVLNEQNWPDKHDIQYGDKNVRRLAKIFQVDETSTIRGFREFKDTQKLSLIHSLRPLIVAINTVAISSSECERSFSSMNNTVTWKRNTLTPNHISSLLLIQCVGPPTNSFIPSSFVKSWILSGKRDAEENCCPKRTKLEDKKKHTYDKLWNYLNK</sequence>
<comment type="caution">
    <text evidence="1">The sequence shown here is derived from an EMBL/GenBank/DDBJ whole genome shotgun (WGS) entry which is preliminary data.</text>
</comment>
<accession>A0AAV0WKA4</accession>
<dbReference type="EMBL" id="CARXXK010000002">
    <property type="protein sequence ID" value="CAI6355946.1"/>
    <property type="molecule type" value="Genomic_DNA"/>
</dbReference>
<reference evidence="1 2" key="1">
    <citation type="submission" date="2023-01" db="EMBL/GenBank/DDBJ databases">
        <authorList>
            <person name="Whitehead M."/>
        </authorList>
    </citation>
    <scope>NUCLEOTIDE SEQUENCE [LARGE SCALE GENOMIC DNA]</scope>
</reference>
<organism evidence="1 2">
    <name type="scientific">Macrosiphum euphorbiae</name>
    <name type="common">potato aphid</name>
    <dbReference type="NCBI Taxonomy" id="13131"/>
    <lineage>
        <taxon>Eukaryota</taxon>
        <taxon>Metazoa</taxon>
        <taxon>Ecdysozoa</taxon>
        <taxon>Arthropoda</taxon>
        <taxon>Hexapoda</taxon>
        <taxon>Insecta</taxon>
        <taxon>Pterygota</taxon>
        <taxon>Neoptera</taxon>
        <taxon>Paraneoptera</taxon>
        <taxon>Hemiptera</taxon>
        <taxon>Sternorrhyncha</taxon>
        <taxon>Aphidomorpha</taxon>
        <taxon>Aphidoidea</taxon>
        <taxon>Aphididae</taxon>
        <taxon>Macrosiphini</taxon>
        <taxon>Macrosiphum</taxon>
    </lineage>
</organism>
<evidence type="ECO:0000313" key="1">
    <source>
        <dbReference type="EMBL" id="CAI6355946.1"/>
    </source>
</evidence>
<evidence type="ECO:0008006" key="3">
    <source>
        <dbReference type="Google" id="ProtNLM"/>
    </source>
</evidence>
<dbReference type="AlphaFoldDB" id="A0AAV0WKA4"/>
<evidence type="ECO:0000313" key="2">
    <source>
        <dbReference type="Proteomes" id="UP001160148"/>
    </source>
</evidence>
<dbReference type="PANTHER" id="PTHR46880">
    <property type="entry name" value="RAS-ASSOCIATING DOMAIN-CONTAINING PROTEIN"/>
    <property type="match status" value="1"/>
</dbReference>
<dbReference type="InterPro" id="IPR012337">
    <property type="entry name" value="RNaseH-like_sf"/>
</dbReference>